<dbReference type="EMBL" id="CP058560">
    <property type="protein sequence ID" value="QUH23435.1"/>
    <property type="molecule type" value="Genomic_DNA"/>
</dbReference>
<dbReference type="AlphaFoldDB" id="A0A8T8K7C6"/>
<name>A0A8T8K7C6_9EURY</name>
<dbReference type="Pfam" id="PF03412">
    <property type="entry name" value="Peptidase_C39"/>
    <property type="match status" value="1"/>
</dbReference>
<dbReference type="GO" id="GO:0005524">
    <property type="term" value="F:ATP binding"/>
    <property type="evidence" value="ECO:0007669"/>
    <property type="project" value="InterPro"/>
</dbReference>
<dbReference type="GO" id="GO:0016020">
    <property type="term" value="C:membrane"/>
    <property type="evidence" value="ECO:0007669"/>
    <property type="project" value="InterPro"/>
</dbReference>
<evidence type="ECO:0000313" key="2">
    <source>
        <dbReference type="EMBL" id="QUH23435.1"/>
    </source>
</evidence>
<evidence type="ECO:0000259" key="1">
    <source>
        <dbReference type="PROSITE" id="PS50990"/>
    </source>
</evidence>
<dbReference type="KEGG" id="meme:HYG87_06510"/>
<dbReference type="Gene3D" id="3.90.70.10">
    <property type="entry name" value="Cysteine proteinases"/>
    <property type="match status" value="1"/>
</dbReference>
<accession>A0A8T8K7C6</accession>
<sequence>MISIKLEELLKENIVKQSTTYNCGPAALATVIKAQGIDCTEMEIAKMAGTDESGTSMYGLIQAARKKGIEAVGMRLGLDNLQPHNIVFIKINGTAHYSVIRKISRNKVFLADPSLGEIEINKDTFIQIYSGNALVVK</sequence>
<dbReference type="InterPro" id="IPR005074">
    <property type="entry name" value="Peptidase_C39"/>
</dbReference>
<dbReference type="OrthoDB" id="80706at2157"/>
<dbReference type="GO" id="GO:0006508">
    <property type="term" value="P:proteolysis"/>
    <property type="evidence" value="ECO:0007669"/>
    <property type="project" value="InterPro"/>
</dbReference>
<keyword evidence="3" id="KW-1185">Reference proteome</keyword>
<reference evidence="2" key="1">
    <citation type="submission" date="2020-07" db="EMBL/GenBank/DDBJ databases">
        <title>Methanobacterium. sp. MethCan genome.</title>
        <authorList>
            <person name="Postec A."/>
            <person name="Quemeneur M."/>
        </authorList>
    </citation>
    <scope>NUCLEOTIDE SEQUENCE</scope>
    <source>
        <strain evidence="2">MethCAN</strain>
    </source>
</reference>
<proteinExistence type="predicted"/>
<feature type="domain" description="Peptidase C39" evidence="1">
    <location>
        <begin position="17"/>
        <end position="136"/>
    </location>
</feature>
<dbReference type="PROSITE" id="PS50990">
    <property type="entry name" value="PEPTIDASE_C39"/>
    <property type="match status" value="1"/>
</dbReference>
<dbReference type="RefSeq" id="WP_211532390.1">
    <property type="nucleotide sequence ID" value="NZ_CP058560.1"/>
</dbReference>
<dbReference type="GeneID" id="64820400"/>
<gene>
    <name evidence="2" type="ORF">HYG87_06510</name>
</gene>
<evidence type="ECO:0000313" key="3">
    <source>
        <dbReference type="Proteomes" id="UP000681041"/>
    </source>
</evidence>
<protein>
    <submittedName>
        <fullName evidence="2">C39 family peptidase</fullName>
    </submittedName>
</protein>
<organism evidence="2 3">
    <name type="scientific">Methanobacterium alkalithermotolerans</name>
    <dbReference type="NCBI Taxonomy" id="2731220"/>
    <lineage>
        <taxon>Archaea</taxon>
        <taxon>Methanobacteriati</taxon>
        <taxon>Methanobacteriota</taxon>
        <taxon>Methanomada group</taxon>
        <taxon>Methanobacteria</taxon>
        <taxon>Methanobacteriales</taxon>
        <taxon>Methanobacteriaceae</taxon>
        <taxon>Methanobacterium</taxon>
    </lineage>
</organism>
<dbReference type="Proteomes" id="UP000681041">
    <property type="component" value="Chromosome"/>
</dbReference>
<dbReference type="GO" id="GO:0008233">
    <property type="term" value="F:peptidase activity"/>
    <property type="evidence" value="ECO:0007669"/>
    <property type="project" value="InterPro"/>
</dbReference>
<dbReference type="CDD" id="cd02423">
    <property type="entry name" value="Peptidase_C39G"/>
    <property type="match status" value="1"/>
</dbReference>